<dbReference type="Gene3D" id="3.40.50.2300">
    <property type="match status" value="2"/>
</dbReference>
<dbReference type="Gene3D" id="1.25.40.650">
    <property type="match status" value="1"/>
</dbReference>
<evidence type="ECO:0000313" key="8">
    <source>
        <dbReference type="EMBL" id="SJM93993.1"/>
    </source>
</evidence>
<organism evidence="8 9">
    <name type="scientific">Crenothrix polyspora</name>
    <dbReference type="NCBI Taxonomy" id="360316"/>
    <lineage>
        <taxon>Bacteria</taxon>
        <taxon>Pseudomonadati</taxon>
        <taxon>Pseudomonadota</taxon>
        <taxon>Gammaproteobacteria</taxon>
        <taxon>Methylococcales</taxon>
        <taxon>Crenotrichaceae</taxon>
        <taxon>Crenothrix</taxon>
    </lineage>
</organism>
<dbReference type="RefSeq" id="WP_087147615.1">
    <property type="nucleotide sequence ID" value="NZ_FUKJ01000301.1"/>
</dbReference>
<keyword evidence="7 8" id="KW-0449">Lipoprotein</keyword>
<evidence type="ECO:0000256" key="5">
    <source>
        <dbReference type="ARBA" id="ARBA00023139"/>
    </source>
</evidence>
<evidence type="ECO:0000256" key="4">
    <source>
        <dbReference type="ARBA" id="ARBA00023136"/>
    </source>
</evidence>
<keyword evidence="1" id="KW-0732">Signal</keyword>
<dbReference type="Pfam" id="PF04348">
    <property type="entry name" value="LppC"/>
    <property type="match status" value="1"/>
</dbReference>
<keyword evidence="5" id="KW-0564">Palmitate</keyword>
<dbReference type="InterPro" id="IPR028082">
    <property type="entry name" value="Peripla_BP_I"/>
</dbReference>
<dbReference type="GO" id="GO:0030234">
    <property type="term" value="F:enzyme regulator activity"/>
    <property type="evidence" value="ECO:0007669"/>
    <property type="project" value="TreeGrafter"/>
</dbReference>
<dbReference type="GO" id="GO:0009252">
    <property type="term" value="P:peptidoglycan biosynthetic process"/>
    <property type="evidence" value="ECO:0007669"/>
    <property type="project" value="UniProtKB-KW"/>
</dbReference>
<evidence type="ECO:0000313" key="9">
    <source>
        <dbReference type="Proteomes" id="UP000195442"/>
    </source>
</evidence>
<name>A0A1R4HCP5_9GAMM</name>
<dbReference type="OrthoDB" id="6708821at2"/>
<dbReference type="GO" id="GO:0008360">
    <property type="term" value="P:regulation of cell shape"/>
    <property type="evidence" value="ECO:0007669"/>
    <property type="project" value="UniProtKB-KW"/>
</dbReference>
<keyword evidence="9" id="KW-1185">Reference proteome</keyword>
<reference evidence="9" key="1">
    <citation type="submission" date="2017-02" db="EMBL/GenBank/DDBJ databases">
        <authorList>
            <person name="Daims H."/>
        </authorList>
    </citation>
    <scope>NUCLEOTIDE SEQUENCE [LARGE SCALE GENOMIC DNA]</scope>
</reference>
<evidence type="ECO:0000256" key="3">
    <source>
        <dbReference type="ARBA" id="ARBA00022984"/>
    </source>
</evidence>
<sequence length="600" mass="66720">MNNLLNIKRDKNPAQPLIPVLSFCVLLLTGCGTLQDSGSGLYQPTPWVLEQNRNRLATIESLVQSNQREEAKNNADTINPAELSTEQRAQLNLLYGQIMLSFGDQQQALQRFKQIQPQQLSLPDQIKYFQAQSQAYTAVGDFLNSAKARIDLEPLLTSSEDHKKNQTLIFENLTLLPETVLQSGQRQAATPLAEWLSLASILKAKNQNPARLNDAIMQWRTAYPSHPANTSYLQNLQRDLTDTAGRPKSIALFLPESGVFAEAGKAIRTGIMAAYNHESNNPGRPTIRIYDSEKLTGSALYSQAMNQGANLIIGPLDKDKIQSVANAVRFSIPVLALNHVPGLRKDNLYQFGLSPMDDAEQTTGKAWLDGHRNAMVLTPDNEQGKRVAKFLMDSWQRKGGRVVIKKTYNPQQTDFSFIGKKLLNLDESQNRHQKIVQAAPNAQYTPRVRQDIDVILLSAYSEEARLINSEVQAARANPVAIYAMSNVYAGRPNPGVDAPLNKVTFCDAPWLLNNGYTGDLNMQALQPSWSQFSNQYYRLVAMGIDAYYLAGQLNTLQDSPYYGATGKLTLTDNHRIKRDLLCAKFIAGQPETRGFISGGH</sequence>
<dbReference type="InterPro" id="IPR007443">
    <property type="entry name" value="LpoA"/>
</dbReference>
<keyword evidence="4" id="KW-0472">Membrane</keyword>
<keyword evidence="6" id="KW-0998">Cell outer membrane</keyword>
<dbReference type="GO" id="GO:0031241">
    <property type="term" value="C:periplasmic side of cell outer membrane"/>
    <property type="evidence" value="ECO:0007669"/>
    <property type="project" value="TreeGrafter"/>
</dbReference>
<dbReference type="CDD" id="cd06339">
    <property type="entry name" value="PBP1_YraM_LppC_lipoprotein-like"/>
    <property type="match status" value="1"/>
</dbReference>
<keyword evidence="2" id="KW-0133">Cell shape</keyword>
<dbReference type="Proteomes" id="UP000195442">
    <property type="component" value="Unassembled WGS sequence"/>
</dbReference>
<evidence type="ECO:0000256" key="2">
    <source>
        <dbReference type="ARBA" id="ARBA00022960"/>
    </source>
</evidence>
<keyword evidence="3" id="KW-0573">Peptidoglycan synthesis</keyword>
<evidence type="ECO:0000256" key="7">
    <source>
        <dbReference type="ARBA" id="ARBA00023288"/>
    </source>
</evidence>
<dbReference type="InterPro" id="IPR011990">
    <property type="entry name" value="TPR-like_helical_dom_sf"/>
</dbReference>
<dbReference type="AlphaFoldDB" id="A0A1R4HCP5"/>
<protein>
    <submittedName>
        <fullName evidence="8">LppC family lipoprotein</fullName>
    </submittedName>
</protein>
<dbReference type="PANTHER" id="PTHR38038:SF1">
    <property type="entry name" value="PENICILLIN-BINDING PROTEIN ACTIVATOR LPOA"/>
    <property type="match status" value="1"/>
</dbReference>
<evidence type="ECO:0000256" key="6">
    <source>
        <dbReference type="ARBA" id="ARBA00023237"/>
    </source>
</evidence>
<dbReference type="Gene3D" id="1.25.40.10">
    <property type="entry name" value="Tetratricopeptide repeat domain"/>
    <property type="match status" value="1"/>
</dbReference>
<proteinExistence type="predicted"/>
<gene>
    <name evidence="8" type="ORF">CRENPOLYSF2_370070</name>
</gene>
<evidence type="ECO:0000256" key="1">
    <source>
        <dbReference type="ARBA" id="ARBA00022729"/>
    </source>
</evidence>
<dbReference type="SUPFAM" id="SSF53822">
    <property type="entry name" value="Periplasmic binding protein-like I"/>
    <property type="match status" value="1"/>
</dbReference>
<dbReference type="EMBL" id="FUKJ01000301">
    <property type="protein sequence ID" value="SJM93993.1"/>
    <property type="molecule type" value="Genomic_DNA"/>
</dbReference>
<accession>A0A1R4HCP5</accession>
<dbReference type="PANTHER" id="PTHR38038">
    <property type="entry name" value="PENICILLIN-BINDING PROTEIN ACTIVATOR LPOA"/>
    <property type="match status" value="1"/>
</dbReference>